<gene>
    <name evidence="3" type="ORF">Micbo1qcDRAFT_227147</name>
</gene>
<dbReference type="InterPro" id="IPR050855">
    <property type="entry name" value="NDM-1-like"/>
</dbReference>
<dbReference type="Gene3D" id="3.60.15.10">
    <property type="entry name" value="Ribonuclease Z/Hydroxyacylglutathione hydrolase-like"/>
    <property type="match status" value="1"/>
</dbReference>
<accession>A0A136IYZ4</accession>
<feature type="domain" description="Metallo-beta-lactamase" evidence="2">
    <location>
        <begin position="49"/>
        <end position="261"/>
    </location>
</feature>
<dbReference type="PANTHER" id="PTHR42951">
    <property type="entry name" value="METALLO-BETA-LACTAMASE DOMAIN-CONTAINING"/>
    <property type="match status" value="1"/>
</dbReference>
<dbReference type="InterPro" id="IPR001279">
    <property type="entry name" value="Metallo-B-lactamas"/>
</dbReference>
<dbReference type="SUPFAM" id="SSF56281">
    <property type="entry name" value="Metallo-hydrolase/oxidoreductase"/>
    <property type="match status" value="1"/>
</dbReference>
<dbReference type="SMART" id="SM00849">
    <property type="entry name" value="Lactamase_B"/>
    <property type="match status" value="1"/>
</dbReference>
<evidence type="ECO:0000313" key="4">
    <source>
        <dbReference type="Proteomes" id="UP000070501"/>
    </source>
</evidence>
<dbReference type="AlphaFoldDB" id="A0A136IYZ4"/>
<name>A0A136IYZ4_9PEZI</name>
<reference evidence="4" key="1">
    <citation type="submission" date="2016-02" db="EMBL/GenBank/DDBJ databases">
        <title>Draft genome sequence of Microdochium bolleyi, a fungal endophyte of beachgrass.</title>
        <authorList>
            <consortium name="DOE Joint Genome Institute"/>
            <person name="David A.S."/>
            <person name="May G."/>
            <person name="Haridas S."/>
            <person name="Lim J."/>
            <person name="Wang M."/>
            <person name="Labutti K."/>
            <person name="Lipzen A."/>
            <person name="Barry K."/>
            <person name="Grigoriev I.V."/>
        </authorList>
    </citation>
    <scope>NUCLEOTIDE SEQUENCE [LARGE SCALE GENOMIC DNA]</scope>
    <source>
        <strain evidence="4">J235TASD1</strain>
    </source>
</reference>
<dbReference type="InterPro" id="IPR036866">
    <property type="entry name" value="RibonucZ/Hydroxyglut_hydro"/>
</dbReference>
<keyword evidence="4" id="KW-1185">Reference proteome</keyword>
<dbReference type="OrthoDB" id="3341310at2759"/>
<evidence type="ECO:0000256" key="1">
    <source>
        <dbReference type="SAM" id="MobiDB-lite"/>
    </source>
</evidence>
<dbReference type="Proteomes" id="UP000070501">
    <property type="component" value="Unassembled WGS sequence"/>
</dbReference>
<feature type="region of interest" description="Disordered" evidence="1">
    <location>
        <begin position="1"/>
        <end position="25"/>
    </location>
</feature>
<sequence length="340" mass="37878">MCPIPQPRSAATLPRGEEPQKDRSVSCFTSQRVNDSTFVIIEEDKWYEIPYIYVKVYPSLLVLVDTGCGGAAKNPAAGLTSLREYIETVSLRENGDEPLNRGGAKEYVIICTHCHFDHIGGIAQFPDATIWAGSHDKSFLDKAVLDTTSICRFFDMPTPEYAVTHWASDGQEVESRHGDGLGLFVHHTPGHTPDEIAIWDPAERVLFMGDTLYERIPIVFPFEGDIKAYFGTLDKVRALVEGWNAEAGEDAARRVTMACGHATSAGDAVKLLDDVDSFLCRLLLGEIVGRPIGEEFRGEPLIAFREEGNVINMLAAEKVFAEFRKDEEAMGRMRERKHLR</sequence>
<dbReference type="PANTHER" id="PTHR42951:SF4">
    <property type="entry name" value="ACYL-COENZYME A THIOESTERASE MBLAC2"/>
    <property type="match status" value="1"/>
</dbReference>
<dbReference type="InParanoid" id="A0A136IYZ4"/>
<evidence type="ECO:0000313" key="3">
    <source>
        <dbReference type="EMBL" id="KXJ90074.1"/>
    </source>
</evidence>
<dbReference type="Pfam" id="PF00753">
    <property type="entry name" value="Lactamase_B"/>
    <property type="match status" value="1"/>
</dbReference>
<proteinExistence type="predicted"/>
<organism evidence="3 4">
    <name type="scientific">Microdochium bolleyi</name>
    <dbReference type="NCBI Taxonomy" id="196109"/>
    <lineage>
        <taxon>Eukaryota</taxon>
        <taxon>Fungi</taxon>
        <taxon>Dikarya</taxon>
        <taxon>Ascomycota</taxon>
        <taxon>Pezizomycotina</taxon>
        <taxon>Sordariomycetes</taxon>
        <taxon>Xylariomycetidae</taxon>
        <taxon>Xylariales</taxon>
        <taxon>Microdochiaceae</taxon>
        <taxon>Microdochium</taxon>
    </lineage>
</organism>
<dbReference type="CDD" id="cd06262">
    <property type="entry name" value="metallo-hydrolase-like_MBL-fold"/>
    <property type="match status" value="1"/>
</dbReference>
<protein>
    <submittedName>
        <fullName evidence="3">Beta-lactamase-like protein</fullName>
    </submittedName>
</protein>
<feature type="compositionally biased region" description="Basic and acidic residues" evidence="1">
    <location>
        <begin position="15"/>
        <end position="24"/>
    </location>
</feature>
<evidence type="ECO:0000259" key="2">
    <source>
        <dbReference type="SMART" id="SM00849"/>
    </source>
</evidence>
<dbReference type="STRING" id="196109.A0A136IYZ4"/>
<dbReference type="EMBL" id="KQ964253">
    <property type="protein sequence ID" value="KXJ90074.1"/>
    <property type="molecule type" value="Genomic_DNA"/>
</dbReference>